<gene>
    <name evidence="8" type="ORF">A5792_09770</name>
</gene>
<evidence type="ECO:0000256" key="5">
    <source>
        <dbReference type="ARBA" id="ARBA00023002"/>
    </source>
</evidence>
<organism evidence="8 9">
    <name type="scientific">Mycolicibacterium peregrinum</name>
    <name type="common">Mycobacterium peregrinum</name>
    <dbReference type="NCBI Taxonomy" id="43304"/>
    <lineage>
        <taxon>Bacteria</taxon>
        <taxon>Bacillati</taxon>
        <taxon>Actinomycetota</taxon>
        <taxon>Actinomycetes</taxon>
        <taxon>Mycobacteriales</taxon>
        <taxon>Mycobacteriaceae</taxon>
        <taxon>Mycolicibacterium</taxon>
    </lineage>
</organism>
<dbReference type="InterPro" id="IPR009075">
    <property type="entry name" value="AcylCo_DH/oxidase_C"/>
</dbReference>
<dbReference type="OrthoDB" id="8677713at2"/>
<keyword evidence="5" id="KW-0560">Oxidoreductase</keyword>
<evidence type="ECO:0000256" key="3">
    <source>
        <dbReference type="ARBA" id="ARBA00022630"/>
    </source>
</evidence>
<evidence type="ECO:0000313" key="9">
    <source>
        <dbReference type="Proteomes" id="UP000093902"/>
    </source>
</evidence>
<dbReference type="Proteomes" id="UP000093902">
    <property type="component" value="Unassembled WGS sequence"/>
</dbReference>
<protein>
    <submittedName>
        <fullName evidence="8">Acyl-CoA dehydrogenase</fullName>
    </submittedName>
</protein>
<dbReference type="InterPro" id="IPR036250">
    <property type="entry name" value="AcylCo_DH-like_C"/>
</dbReference>
<dbReference type="PANTHER" id="PTHR43884">
    <property type="entry name" value="ACYL-COA DEHYDROGENASE"/>
    <property type="match status" value="1"/>
</dbReference>
<dbReference type="Pfam" id="PF02771">
    <property type="entry name" value="Acyl-CoA_dh_N"/>
    <property type="match status" value="1"/>
</dbReference>
<dbReference type="SUPFAM" id="SSF56645">
    <property type="entry name" value="Acyl-CoA dehydrogenase NM domain-like"/>
    <property type="match status" value="1"/>
</dbReference>
<keyword evidence="3" id="KW-0285">Flavoprotein</keyword>
<dbReference type="GO" id="GO:0003995">
    <property type="term" value="F:acyl-CoA dehydrogenase activity"/>
    <property type="evidence" value="ECO:0007669"/>
    <property type="project" value="TreeGrafter"/>
</dbReference>
<comment type="cofactor">
    <cofactor evidence="1">
        <name>FAD</name>
        <dbReference type="ChEBI" id="CHEBI:57692"/>
    </cofactor>
</comment>
<evidence type="ECO:0000259" key="6">
    <source>
        <dbReference type="Pfam" id="PF00441"/>
    </source>
</evidence>
<dbReference type="RefSeq" id="WP_064929044.1">
    <property type="nucleotide sequence ID" value="NZ_LZSO01000008.1"/>
</dbReference>
<dbReference type="Pfam" id="PF00441">
    <property type="entry name" value="Acyl-CoA_dh_1"/>
    <property type="match status" value="1"/>
</dbReference>
<dbReference type="SUPFAM" id="SSF47203">
    <property type="entry name" value="Acyl-CoA dehydrogenase C-terminal domain-like"/>
    <property type="match status" value="1"/>
</dbReference>
<dbReference type="Gene3D" id="1.20.140.10">
    <property type="entry name" value="Butyryl-CoA Dehydrogenase, subunit A, domain 3"/>
    <property type="match status" value="1"/>
</dbReference>
<evidence type="ECO:0000256" key="2">
    <source>
        <dbReference type="ARBA" id="ARBA00009347"/>
    </source>
</evidence>
<dbReference type="AlphaFoldDB" id="A0A1A0RFX3"/>
<dbReference type="Gene3D" id="2.40.110.10">
    <property type="entry name" value="Butyryl-CoA Dehydrogenase, subunit A, domain 2"/>
    <property type="match status" value="1"/>
</dbReference>
<keyword evidence="4" id="KW-0274">FAD</keyword>
<evidence type="ECO:0000313" key="8">
    <source>
        <dbReference type="EMBL" id="OBB33425.1"/>
    </source>
</evidence>
<reference evidence="9" key="1">
    <citation type="submission" date="2016-06" db="EMBL/GenBank/DDBJ databases">
        <authorList>
            <person name="Sutton G."/>
            <person name="Brinkac L."/>
            <person name="Sanka R."/>
            <person name="Adams M."/>
            <person name="Lau E."/>
            <person name="Mehaffy C."/>
            <person name="Tameris M."/>
            <person name="Hatherill M."/>
            <person name="Hanekom W."/>
            <person name="Mahomed H."/>
            <person name="Mcshane H."/>
        </authorList>
    </citation>
    <scope>NUCLEOTIDE SEQUENCE [LARGE SCALE GENOMIC DNA]</scope>
    <source>
        <strain evidence="9">852002-51209_SCH5440388</strain>
    </source>
</reference>
<feature type="domain" description="Acyl-CoA dehydrogenase/oxidase N-terminal" evidence="7">
    <location>
        <begin position="7"/>
        <end position="116"/>
    </location>
</feature>
<dbReference type="PANTHER" id="PTHR43884:SF20">
    <property type="entry name" value="ACYL-COA DEHYDROGENASE FADE28"/>
    <property type="match status" value="1"/>
</dbReference>
<proteinExistence type="inferred from homology"/>
<dbReference type="Gene3D" id="1.10.540.10">
    <property type="entry name" value="Acyl-CoA dehydrogenase/oxidase, N-terminal domain"/>
    <property type="match status" value="1"/>
</dbReference>
<dbReference type="STRING" id="43304.GCA_001403655_01771"/>
<sequence>MTISVAERAELAAAVSALLHDECTEQDVRRVMDSDDGFDRELWRKLAAQGVTGLLVDTEYGGVGLGALELEAVAEATGAALLPAPFLSSAVLASALIGATGSDADKQRLLPGLVEGTSVGTVAVTGSRGTWAPEGVAVRAASATAGPQGTDHTLTGNAHYVMHGQVADVILVVARVNGDFGVFQIAPDADGFERTAATVFDATVPLSTYTFDAARARRVGTAEWDAVQHALDLGLVALAGEQVGGARRIFDITVDYLKTRIQFGRPIGSFQALKHMAADLLVQVESATSAAQHAAAELAAGSETASGAIGLAGFACAEAYHATALSAIQMHGGIAFTWEHPAHLFLRRARTGLHLLGGSGLHRERYLSSKGA</sequence>
<dbReference type="GO" id="GO:0050660">
    <property type="term" value="F:flavin adenine dinucleotide binding"/>
    <property type="evidence" value="ECO:0007669"/>
    <property type="project" value="InterPro"/>
</dbReference>
<dbReference type="EMBL" id="LZSO01000008">
    <property type="protein sequence ID" value="OBB33425.1"/>
    <property type="molecule type" value="Genomic_DNA"/>
</dbReference>
<evidence type="ECO:0000259" key="7">
    <source>
        <dbReference type="Pfam" id="PF02771"/>
    </source>
</evidence>
<comment type="caution">
    <text evidence="8">The sequence shown here is derived from an EMBL/GenBank/DDBJ whole genome shotgun (WGS) entry which is preliminary data.</text>
</comment>
<evidence type="ECO:0000256" key="1">
    <source>
        <dbReference type="ARBA" id="ARBA00001974"/>
    </source>
</evidence>
<dbReference type="InterPro" id="IPR046373">
    <property type="entry name" value="Acyl-CoA_Oxase/DH_mid-dom_sf"/>
</dbReference>
<dbReference type="InterPro" id="IPR009100">
    <property type="entry name" value="AcylCoA_DH/oxidase_NM_dom_sf"/>
</dbReference>
<name>A0A1A0RFX3_MYCPR</name>
<accession>A0A1A0RFX3</accession>
<comment type="similarity">
    <text evidence="2">Belongs to the acyl-CoA dehydrogenase family.</text>
</comment>
<feature type="domain" description="Acyl-CoA dehydrogenase/oxidase C-terminal" evidence="6">
    <location>
        <begin position="224"/>
        <end position="364"/>
    </location>
</feature>
<dbReference type="InterPro" id="IPR013786">
    <property type="entry name" value="AcylCoA_DH/ox_N"/>
</dbReference>
<evidence type="ECO:0000256" key="4">
    <source>
        <dbReference type="ARBA" id="ARBA00022827"/>
    </source>
</evidence>
<dbReference type="InterPro" id="IPR037069">
    <property type="entry name" value="AcylCoA_DH/ox_N_sf"/>
</dbReference>